<dbReference type="NCBIfam" id="TIGR02983">
    <property type="entry name" value="SigE-fam_strep"/>
    <property type="match status" value="1"/>
</dbReference>
<dbReference type="Pfam" id="PF04542">
    <property type="entry name" value="Sigma70_r2"/>
    <property type="match status" value="1"/>
</dbReference>
<proteinExistence type="inferred from homology"/>
<dbReference type="Gene3D" id="1.10.10.10">
    <property type="entry name" value="Winged helix-like DNA-binding domain superfamily/Winged helix DNA-binding domain"/>
    <property type="match status" value="1"/>
</dbReference>
<accession>A0A8J3VV73</accession>
<dbReference type="EMBL" id="BONZ01000093">
    <property type="protein sequence ID" value="GIH20322.1"/>
    <property type="molecule type" value="Genomic_DNA"/>
</dbReference>
<evidence type="ECO:0000259" key="7">
    <source>
        <dbReference type="Pfam" id="PF08281"/>
    </source>
</evidence>
<evidence type="ECO:0000313" key="9">
    <source>
        <dbReference type="Proteomes" id="UP000642748"/>
    </source>
</evidence>
<evidence type="ECO:0000313" key="8">
    <source>
        <dbReference type="EMBL" id="GIH20322.1"/>
    </source>
</evidence>
<dbReference type="GO" id="GO:0003677">
    <property type="term" value="F:DNA binding"/>
    <property type="evidence" value="ECO:0007669"/>
    <property type="project" value="UniProtKB-KW"/>
</dbReference>
<evidence type="ECO:0000256" key="4">
    <source>
        <dbReference type="ARBA" id="ARBA00023125"/>
    </source>
</evidence>
<dbReference type="InterPro" id="IPR039425">
    <property type="entry name" value="RNA_pol_sigma-70-like"/>
</dbReference>
<dbReference type="RefSeq" id="WP_203923742.1">
    <property type="nucleotide sequence ID" value="NZ_BONZ01000093.1"/>
</dbReference>
<dbReference type="PANTHER" id="PTHR43133:SF50">
    <property type="entry name" value="ECF RNA POLYMERASE SIGMA FACTOR SIGM"/>
    <property type="match status" value="1"/>
</dbReference>
<evidence type="ECO:0000256" key="5">
    <source>
        <dbReference type="ARBA" id="ARBA00023163"/>
    </source>
</evidence>
<gene>
    <name evidence="8" type="ORF">Raf01_84940</name>
</gene>
<comment type="similarity">
    <text evidence="1">Belongs to the sigma-70 factor family. ECF subfamily.</text>
</comment>
<evidence type="ECO:0000256" key="2">
    <source>
        <dbReference type="ARBA" id="ARBA00023015"/>
    </source>
</evidence>
<dbReference type="PANTHER" id="PTHR43133">
    <property type="entry name" value="RNA POLYMERASE ECF-TYPE SIGMA FACTO"/>
    <property type="match status" value="1"/>
</dbReference>
<dbReference type="Gene3D" id="1.10.1740.10">
    <property type="match status" value="1"/>
</dbReference>
<feature type="domain" description="RNA polymerase sigma-70 region 2" evidence="6">
    <location>
        <begin position="14"/>
        <end position="80"/>
    </location>
</feature>
<organism evidence="8 9">
    <name type="scientific">Rugosimonospora africana</name>
    <dbReference type="NCBI Taxonomy" id="556532"/>
    <lineage>
        <taxon>Bacteria</taxon>
        <taxon>Bacillati</taxon>
        <taxon>Actinomycetota</taxon>
        <taxon>Actinomycetes</taxon>
        <taxon>Micromonosporales</taxon>
        <taxon>Micromonosporaceae</taxon>
        <taxon>Rugosimonospora</taxon>
    </lineage>
</organism>
<dbReference type="AlphaFoldDB" id="A0A8J3VV73"/>
<protein>
    <submittedName>
        <fullName evidence="8">RNA polymerase sigma24 factor</fullName>
    </submittedName>
</protein>
<dbReference type="NCBIfam" id="TIGR02937">
    <property type="entry name" value="sigma70-ECF"/>
    <property type="match status" value="1"/>
</dbReference>
<feature type="domain" description="RNA polymerase sigma factor 70 region 4 type 2" evidence="7">
    <location>
        <begin position="102"/>
        <end position="154"/>
    </location>
</feature>
<evidence type="ECO:0000259" key="6">
    <source>
        <dbReference type="Pfam" id="PF04542"/>
    </source>
</evidence>
<evidence type="ECO:0000256" key="1">
    <source>
        <dbReference type="ARBA" id="ARBA00010641"/>
    </source>
</evidence>
<dbReference type="InterPro" id="IPR014284">
    <property type="entry name" value="RNA_pol_sigma-70_dom"/>
</dbReference>
<dbReference type="Proteomes" id="UP000642748">
    <property type="component" value="Unassembled WGS sequence"/>
</dbReference>
<reference evidence="8" key="1">
    <citation type="submission" date="2021-01" db="EMBL/GenBank/DDBJ databases">
        <title>Whole genome shotgun sequence of Rugosimonospora africana NBRC 104875.</title>
        <authorList>
            <person name="Komaki H."/>
            <person name="Tamura T."/>
        </authorList>
    </citation>
    <scope>NUCLEOTIDE SEQUENCE</scope>
    <source>
        <strain evidence="8">NBRC 104875</strain>
    </source>
</reference>
<dbReference type="InterPro" id="IPR013324">
    <property type="entry name" value="RNA_pol_sigma_r3/r4-like"/>
</dbReference>
<dbReference type="InterPro" id="IPR036388">
    <property type="entry name" value="WH-like_DNA-bd_sf"/>
</dbReference>
<dbReference type="InterPro" id="IPR013325">
    <property type="entry name" value="RNA_pol_sigma_r2"/>
</dbReference>
<dbReference type="SUPFAM" id="SSF88659">
    <property type="entry name" value="Sigma3 and sigma4 domains of RNA polymerase sigma factors"/>
    <property type="match status" value="1"/>
</dbReference>
<name>A0A8J3VV73_9ACTN</name>
<dbReference type="CDD" id="cd06171">
    <property type="entry name" value="Sigma70_r4"/>
    <property type="match status" value="1"/>
</dbReference>
<dbReference type="InterPro" id="IPR007627">
    <property type="entry name" value="RNA_pol_sigma70_r2"/>
</dbReference>
<dbReference type="InterPro" id="IPR013249">
    <property type="entry name" value="RNA_pol_sigma70_r4_t2"/>
</dbReference>
<dbReference type="GO" id="GO:0006352">
    <property type="term" value="P:DNA-templated transcription initiation"/>
    <property type="evidence" value="ECO:0007669"/>
    <property type="project" value="InterPro"/>
</dbReference>
<keyword evidence="9" id="KW-1185">Reference proteome</keyword>
<sequence length="173" mass="19856">MPIRHRTADFDEFYQATSRRVLLHVYALTGDPAEAQDLTQEAFVRAWQRWSRVADYEDPEAWVRMVASRLAINRWHRIRRRLRVRALLVTDSTTAGPNPDRVAVMAALRDLPEAQRLVVVLHHLFEQPIADIARDTGMPVGTVKAYLSRGRARLNELLTDEPTREDSDVISTS</sequence>
<keyword evidence="3" id="KW-0731">Sigma factor</keyword>
<dbReference type="InterPro" id="IPR014325">
    <property type="entry name" value="RNA_pol_sigma-E_actinobac"/>
</dbReference>
<comment type="caution">
    <text evidence="8">The sequence shown here is derived from an EMBL/GenBank/DDBJ whole genome shotgun (WGS) entry which is preliminary data.</text>
</comment>
<dbReference type="GO" id="GO:0016987">
    <property type="term" value="F:sigma factor activity"/>
    <property type="evidence" value="ECO:0007669"/>
    <property type="project" value="UniProtKB-KW"/>
</dbReference>
<keyword evidence="5" id="KW-0804">Transcription</keyword>
<dbReference type="Pfam" id="PF08281">
    <property type="entry name" value="Sigma70_r4_2"/>
    <property type="match status" value="1"/>
</dbReference>
<dbReference type="SUPFAM" id="SSF88946">
    <property type="entry name" value="Sigma2 domain of RNA polymerase sigma factors"/>
    <property type="match status" value="1"/>
</dbReference>
<keyword evidence="4" id="KW-0238">DNA-binding</keyword>
<keyword evidence="2" id="KW-0805">Transcription regulation</keyword>
<evidence type="ECO:0000256" key="3">
    <source>
        <dbReference type="ARBA" id="ARBA00023082"/>
    </source>
</evidence>